<organism evidence="2 3">
    <name type="scientific">Pirellulimonas nuda</name>
    <dbReference type="NCBI Taxonomy" id="2528009"/>
    <lineage>
        <taxon>Bacteria</taxon>
        <taxon>Pseudomonadati</taxon>
        <taxon>Planctomycetota</taxon>
        <taxon>Planctomycetia</taxon>
        <taxon>Pirellulales</taxon>
        <taxon>Lacipirellulaceae</taxon>
        <taxon>Pirellulimonas</taxon>
    </lineage>
</organism>
<proteinExistence type="predicted"/>
<reference evidence="2 3" key="1">
    <citation type="submission" date="2019-02" db="EMBL/GenBank/DDBJ databases">
        <title>Deep-cultivation of Planctomycetes and their phenomic and genomic characterization uncovers novel biology.</title>
        <authorList>
            <person name="Wiegand S."/>
            <person name="Jogler M."/>
            <person name="Boedeker C."/>
            <person name="Pinto D."/>
            <person name="Vollmers J."/>
            <person name="Rivas-Marin E."/>
            <person name="Kohn T."/>
            <person name="Peeters S.H."/>
            <person name="Heuer A."/>
            <person name="Rast P."/>
            <person name="Oberbeckmann S."/>
            <person name="Bunk B."/>
            <person name="Jeske O."/>
            <person name="Meyerdierks A."/>
            <person name="Storesund J.E."/>
            <person name="Kallscheuer N."/>
            <person name="Luecker S."/>
            <person name="Lage O.M."/>
            <person name="Pohl T."/>
            <person name="Merkel B.J."/>
            <person name="Hornburger P."/>
            <person name="Mueller R.-W."/>
            <person name="Bruemmer F."/>
            <person name="Labrenz M."/>
            <person name="Spormann A.M."/>
            <person name="Op den Camp H."/>
            <person name="Overmann J."/>
            <person name="Amann R."/>
            <person name="Jetten M.S.M."/>
            <person name="Mascher T."/>
            <person name="Medema M.H."/>
            <person name="Devos D.P."/>
            <person name="Kaster A.-K."/>
            <person name="Ovreas L."/>
            <person name="Rohde M."/>
            <person name="Galperin M.Y."/>
            <person name="Jogler C."/>
        </authorList>
    </citation>
    <scope>NUCLEOTIDE SEQUENCE [LARGE SCALE GENOMIC DNA]</scope>
    <source>
        <strain evidence="2 3">Pla175</strain>
    </source>
</reference>
<protein>
    <submittedName>
        <fullName evidence="2">Uncharacterized protein</fullName>
    </submittedName>
</protein>
<dbReference type="AlphaFoldDB" id="A0A518DD30"/>
<evidence type="ECO:0000256" key="1">
    <source>
        <dbReference type="SAM" id="MobiDB-lite"/>
    </source>
</evidence>
<dbReference type="Proteomes" id="UP000317429">
    <property type="component" value="Chromosome"/>
</dbReference>
<dbReference type="EMBL" id="CP036291">
    <property type="protein sequence ID" value="QDU89392.1"/>
    <property type="molecule type" value="Genomic_DNA"/>
</dbReference>
<dbReference type="KEGG" id="pnd:Pla175_27820"/>
<feature type="region of interest" description="Disordered" evidence="1">
    <location>
        <begin position="39"/>
        <end position="78"/>
    </location>
</feature>
<sequence length="78" mass="8445">MFGIDHERFTVKFQGLDAKLTGVEPARGITELMACGHPQAERGQAGDWRRHTSAPRPSPHAVAPLADLGHKTKTRGSS</sequence>
<accession>A0A518DD30</accession>
<evidence type="ECO:0000313" key="2">
    <source>
        <dbReference type="EMBL" id="QDU89392.1"/>
    </source>
</evidence>
<evidence type="ECO:0000313" key="3">
    <source>
        <dbReference type="Proteomes" id="UP000317429"/>
    </source>
</evidence>
<name>A0A518DD30_9BACT</name>
<keyword evidence="3" id="KW-1185">Reference proteome</keyword>
<gene>
    <name evidence="2" type="ORF">Pla175_27820</name>
</gene>